<evidence type="ECO:0000256" key="3">
    <source>
        <dbReference type="ARBA" id="ARBA00023167"/>
    </source>
</evidence>
<dbReference type="CDD" id="cd04586">
    <property type="entry name" value="CBS_pair_BON_assoc"/>
    <property type="match status" value="1"/>
</dbReference>
<accession>A0A7G9YAB7</accession>
<evidence type="ECO:0000259" key="5">
    <source>
        <dbReference type="PROSITE" id="PS51371"/>
    </source>
</evidence>
<dbReference type="Gene3D" id="3.10.580.10">
    <property type="entry name" value="CBS-domain"/>
    <property type="match status" value="1"/>
</dbReference>
<evidence type="ECO:0000256" key="2">
    <source>
        <dbReference type="ARBA" id="ARBA00023122"/>
    </source>
</evidence>
<dbReference type="InterPro" id="IPR051257">
    <property type="entry name" value="Diverse_CBS-Domain"/>
</dbReference>
<dbReference type="PROSITE" id="PS51371">
    <property type="entry name" value="CBS"/>
    <property type="match status" value="2"/>
</dbReference>
<sequence length="159" mass="17419">MNVRDVMHEEVVTCQIDDAIRTVASSLKHHGISGMPVMDGDGLAGIVTESDVLRLLELPEHSRNLWLPSPLEIIEIPLRELIGWDEAKRALADVGEKPIRTIMTKHVRTISPDDSIEAASALMVNHRINRLPVLDDGHMVGIVTRGDIVRGLSGENAAV</sequence>
<keyword evidence="6" id="KW-0560">Oxidoreductase</keyword>
<dbReference type="GO" id="GO:0009086">
    <property type="term" value="P:methionine biosynthetic process"/>
    <property type="evidence" value="ECO:0007669"/>
    <property type="project" value="UniProtKB-KW"/>
</dbReference>
<feature type="domain" description="CBS" evidence="5">
    <location>
        <begin position="7"/>
        <end position="63"/>
    </location>
</feature>
<dbReference type="EC" id="1.1.1.205" evidence="6"/>
<dbReference type="InterPro" id="IPR046342">
    <property type="entry name" value="CBS_dom_sf"/>
</dbReference>
<dbReference type="AlphaFoldDB" id="A0A7G9YAB7"/>
<dbReference type="InterPro" id="IPR000644">
    <property type="entry name" value="CBS_dom"/>
</dbReference>
<dbReference type="EMBL" id="MT631047">
    <property type="protein sequence ID" value="QNO44951.1"/>
    <property type="molecule type" value="Genomic_DNA"/>
</dbReference>
<dbReference type="PANTHER" id="PTHR43080">
    <property type="entry name" value="CBS DOMAIN-CONTAINING PROTEIN CBSX3, MITOCHONDRIAL"/>
    <property type="match status" value="1"/>
</dbReference>
<proteinExistence type="predicted"/>
<keyword evidence="1" id="KW-0028">Amino-acid biosynthesis</keyword>
<dbReference type="SUPFAM" id="SSF54631">
    <property type="entry name" value="CBS-domain pair"/>
    <property type="match status" value="1"/>
</dbReference>
<gene>
    <name evidence="6" type="primary">guaB</name>
    <name evidence="6" type="ORF">PLKAOPFF_00003</name>
</gene>
<reference evidence="6" key="1">
    <citation type="submission" date="2020-06" db="EMBL/GenBank/DDBJ databases">
        <title>Unique genomic features of the anaerobic methanotrophic archaea.</title>
        <authorList>
            <person name="Chadwick G.L."/>
            <person name="Skennerton C.T."/>
            <person name="Laso-Perez R."/>
            <person name="Leu A.O."/>
            <person name="Speth D.R."/>
            <person name="Yu H."/>
            <person name="Morgan-Lang C."/>
            <person name="Hatzenpichler R."/>
            <person name="Goudeau D."/>
            <person name="Malmstrom R."/>
            <person name="Brazelton W.J."/>
            <person name="Woyke T."/>
            <person name="Hallam S.J."/>
            <person name="Tyson G.W."/>
            <person name="Wegener G."/>
            <person name="Boetius A."/>
            <person name="Orphan V."/>
        </authorList>
    </citation>
    <scope>NUCLEOTIDE SEQUENCE</scope>
</reference>
<feature type="domain" description="CBS" evidence="5">
    <location>
        <begin position="103"/>
        <end position="159"/>
    </location>
</feature>
<keyword evidence="3" id="KW-0486">Methionine biosynthesis</keyword>
<dbReference type="GO" id="GO:0003938">
    <property type="term" value="F:IMP dehydrogenase activity"/>
    <property type="evidence" value="ECO:0007669"/>
    <property type="project" value="UniProtKB-EC"/>
</dbReference>
<dbReference type="SMART" id="SM00116">
    <property type="entry name" value="CBS"/>
    <property type="match status" value="2"/>
</dbReference>
<protein>
    <submittedName>
        <fullName evidence="6">Inosine-5'-monophosphate dehydrogenase</fullName>
        <ecNumber evidence="6">1.1.1.205</ecNumber>
    </submittedName>
</protein>
<evidence type="ECO:0000256" key="1">
    <source>
        <dbReference type="ARBA" id="ARBA00022605"/>
    </source>
</evidence>
<keyword evidence="2 4" id="KW-0129">CBS domain</keyword>
<evidence type="ECO:0000256" key="4">
    <source>
        <dbReference type="PROSITE-ProRule" id="PRU00703"/>
    </source>
</evidence>
<dbReference type="PANTHER" id="PTHR43080:SF2">
    <property type="entry name" value="CBS DOMAIN-CONTAINING PROTEIN"/>
    <property type="match status" value="1"/>
</dbReference>
<dbReference type="Pfam" id="PF00571">
    <property type="entry name" value="CBS"/>
    <property type="match status" value="2"/>
</dbReference>
<evidence type="ECO:0000313" key="6">
    <source>
        <dbReference type="EMBL" id="QNO44951.1"/>
    </source>
</evidence>
<name>A0A7G9YAB7_9EURY</name>
<organism evidence="6">
    <name type="scientific">Candidatus Methanogaster sp. ANME-2c ERB4</name>
    <dbReference type="NCBI Taxonomy" id="2759911"/>
    <lineage>
        <taxon>Archaea</taxon>
        <taxon>Methanobacteriati</taxon>
        <taxon>Methanobacteriota</taxon>
        <taxon>Stenosarchaea group</taxon>
        <taxon>Methanomicrobia</taxon>
        <taxon>Methanosarcinales</taxon>
        <taxon>ANME-2 cluster</taxon>
        <taxon>Candidatus Methanogasteraceae</taxon>
        <taxon>Candidatus Methanogaster</taxon>
    </lineage>
</organism>